<proteinExistence type="predicted"/>
<keyword evidence="1" id="KW-0534">Nitrate assimilation</keyword>
<reference evidence="2 3" key="1">
    <citation type="submission" date="2015-06" db="EMBL/GenBank/DDBJ databases">
        <title>Draft genome of the moderately acidophilic sulfate reducer Candidatus Desulfosporosinus acididurans strain M1.</title>
        <authorList>
            <person name="Poehlein A."/>
            <person name="Petzsch P."/>
            <person name="Johnson B.D."/>
            <person name="Schloemann M."/>
            <person name="Daniel R."/>
            <person name="Muehling M."/>
        </authorList>
    </citation>
    <scope>NUCLEOTIDE SEQUENCE [LARGE SCALE GENOMIC DNA]</scope>
    <source>
        <strain evidence="2 3">M1</strain>
    </source>
</reference>
<gene>
    <name evidence="2" type="primary">narX_1</name>
    <name evidence="2" type="ORF">DEAC_c32250</name>
</gene>
<dbReference type="PANTHER" id="PTHR43680:SF2">
    <property type="entry name" value="NITRATE REDUCTASE MOLYBDENUM COFACTOR ASSEMBLY CHAPERONE NARJ"/>
    <property type="match status" value="1"/>
</dbReference>
<name>A0A0J1FNG7_9FIRM</name>
<dbReference type="AlphaFoldDB" id="A0A0J1FNG7"/>
<dbReference type="EC" id="1.7.99.4" evidence="2"/>
<dbReference type="GO" id="GO:0042128">
    <property type="term" value="P:nitrate assimilation"/>
    <property type="evidence" value="ECO:0007669"/>
    <property type="project" value="UniProtKB-KW"/>
</dbReference>
<dbReference type="InterPro" id="IPR020945">
    <property type="entry name" value="DMSO/NO3_reduct_chaperone"/>
</dbReference>
<dbReference type="STRING" id="476652.DEAC_c32250"/>
<dbReference type="InterPro" id="IPR003765">
    <property type="entry name" value="NO3_reductase_chaperone_NarJ"/>
</dbReference>
<sequence>MNNNQLNSSQRLFQILSLLFSYPEEWLDFDILSETSALENKEAALFLQEFMGIMEQKERQTIIDDYINLFDFHEKVNLYLTSALDERQRGQVMADLKGFYAGAGLLMTDKELPDYLPLVLEYCSLSPKESQNLLARFRPALERLKQSLDEANCPYVCLLKALFLTMD</sequence>
<evidence type="ECO:0000313" key="2">
    <source>
        <dbReference type="EMBL" id="KLU64897.1"/>
    </source>
</evidence>
<dbReference type="GO" id="GO:0016530">
    <property type="term" value="F:metallochaperone activity"/>
    <property type="evidence" value="ECO:0007669"/>
    <property type="project" value="TreeGrafter"/>
</dbReference>
<dbReference type="GO" id="GO:0051082">
    <property type="term" value="F:unfolded protein binding"/>
    <property type="evidence" value="ECO:0007669"/>
    <property type="project" value="InterPro"/>
</dbReference>
<dbReference type="Gene3D" id="1.10.3480.10">
    <property type="entry name" value="TorD-like"/>
    <property type="match status" value="1"/>
</dbReference>
<keyword evidence="2" id="KW-0560">Oxidoreductase</keyword>
<dbReference type="NCBIfam" id="TIGR00684">
    <property type="entry name" value="narJ"/>
    <property type="match status" value="1"/>
</dbReference>
<dbReference type="Pfam" id="PF02613">
    <property type="entry name" value="Nitrate_red_del"/>
    <property type="match status" value="1"/>
</dbReference>
<dbReference type="PATRIC" id="fig|476652.3.peg.3406"/>
<dbReference type="EMBL" id="LDZY01000011">
    <property type="protein sequence ID" value="KLU64897.1"/>
    <property type="molecule type" value="Genomic_DNA"/>
</dbReference>
<dbReference type="Proteomes" id="UP000036356">
    <property type="component" value="Unassembled WGS sequence"/>
</dbReference>
<comment type="caution">
    <text evidence="2">The sequence shown here is derived from an EMBL/GenBank/DDBJ whole genome shotgun (WGS) entry which is preliminary data.</text>
</comment>
<evidence type="ECO:0000313" key="3">
    <source>
        <dbReference type="Proteomes" id="UP000036356"/>
    </source>
</evidence>
<dbReference type="GO" id="GO:0016491">
    <property type="term" value="F:oxidoreductase activity"/>
    <property type="evidence" value="ECO:0007669"/>
    <property type="project" value="UniProtKB-KW"/>
</dbReference>
<organism evidence="2 3">
    <name type="scientific">Desulfosporosinus acididurans</name>
    <dbReference type="NCBI Taxonomy" id="476652"/>
    <lineage>
        <taxon>Bacteria</taxon>
        <taxon>Bacillati</taxon>
        <taxon>Bacillota</taxon>
        <taxon>Clostridia</taxon>
        <taxon>Eubacteriales</taxon>
        <taxon>Desulfitobacteriaceae</taxon>
        <taxon>Desulfosporosinus</taxon>
    </lineage>
</organism>
<dbReference type="SUPFAM" id="SSF89155">
    <property type="entry name" value="TorD-like"/>
    <property type="match status" value="1"/>
</dbReference>
<dbReference type="InterPro" id="IPR036411">
    <property type="entry name" value="TorD-like_sf"/>
</dbReference>
<protein>
    <submittedName>
        <fullName evidence="2">Nitrate reductase-like protein NarX</fullName>
        <ecNumber evidence="2">1.7.99.4</ecNumber>
    </submittedName>
</protein>
<accession>A0A0J1FNG7</accession>
<dbReference type="PANTHER" id="PTHR43680">
    <property type="entry name" value="NITRATE REDUCTASE MOLYBDENUM COFACTOR ASSEMBLY CHAPERONE"/>
    <property type="match status" value="1"/>
</dbReference>
<dbReference type="RefSeq" id="WP_047811028.1">
    <property type="nucleotide sequence ID" value="NZ_LDZY01000011.1"/>
</dbReference>
<evidence type="ECO:0000256" key="1">
    <source>
        <dbReference type="ARBA" id="ARBA00023063"/>
    </source>
</evidence>
<dbReference type="GO" id="GO:0051131">
    <property type="term" value="P:chaperone-mediated protein complex assembly"/>
    <property type="evidence" value="ECO:0007669"/>
    <property type="project" value="InterPro"/>
</dbReference>
<keyword evidence="3" id="KW-1185">Reference proteome</keyword>